<accession>A0A183FX76</accession>
<evidence type="ECO:0000256" key="1">
    <source>
        <dbReference type="SAM" id="MobiDB-lite"/>
    </source>
</evidence>
<reference evidence="4" key="2">
    <citation type="submission" date="2019-09" db="UniProtKB">
        <authorList>
            <consortium name="WormBaseParasite"/>
        </authorList>
    </citation>
    <scope>IDENTIFICATION</scope>
</reference>
<gene>
    <name evidence="2" type="ORF">HPBE_LOCUS13126</name>
</gene>
<reference evidence="2 3" key="1">
    <citation type="submission" date="2018-11" db="EMBL/GenBank/DDBJ databases">
        <authorList>
            <consortium name="Pathogen Informatics"/>
        </authorList>
    </citation>
    <scope>NUCLEOTIDE SEQUENCE [LARGE SCALE GENOMIC DNA]</scope>
</reference>
<dbReference type="Proteomes" id="UP000050761">
    <property type="component" value="Unassembled WGS sequence"/>
</dbReference>
<name>A0A183FX76_HELPZ</name>
<feature type="compositionally biased region" description="Basic and acidic residues" evidence="1">
    <location>
        <begin position="8"/>
        <end position="30"/>
    </location>
</feature>
<sequence length="171" mass="19648">MLKTSFNGRRDSEDVPKTSSSVRRDSEDVPKTSSNVTLMVTSEQRKTATGVMMVLDMGRATPMVTVYLNHTPPRCKHVERCGSARIKWWRLKENEVAVIPRIRLPTVTTVDETWKDATDAITRAARFELGTTKPGRRWINKQAWLRTDDVRKVRKKKQLYHVFIGGKTPHN</sequence>
<organism evidence="3 4">
    <name type="scientific">Heligmosomoides polygyrus</name>
    <name type="common">Parasitic roundworm</name>
    <dbReference type="NCBI Taxonomy" id="6339"/>
    <lineage>
        <taxon>Eukaryota</taxon>
        <taxon>Metazoa</taxon>
        <taxon>Ecdysozoa</taxon>
        <taxon>Nematoda</taxon>
        <taxon>Chromadorea</taxon>
        <taxon>Rhabditida</taxon>
        <taxon>Rhabditina</taxon>
        <taxon>Rhabditomorpha</taxon>
        <taxon>Strongyloidea</taxon>
        <taxon>Heligmosomidae</taxon>
        <taxon>Heligmosomoides</taxon>
    </lineage>
</organism>
<dbReference type="OrthoDB" id="418748at2759"/>
<feature type="region of interest" description="Disordered" evidence="1">
    <location>
        <begin position="1"/>
        <end position="34"/>
    </location>
</feature>
<dbReference type="AlphaFoldDB" id="A0A183FX76"/>
<evidence type="ECO:0000313" key="4">
    <source>
        <dbReference type="WBParaSite" id="HPBE_0001312501-mRNA-1"/>
    </source>
</evidence>
<evidence type="ECO:0000313" key="3">
    <source>
        <dbReference type="Proteomes" id="UP000050761"/>
    </source>
</evidence>
<protein>
    <submittedName>
        <fullName evidence="4">DDE_Tnp_1_7 domain-containing protein</fullName>
    </submittedName>
</protein>
<proteinExistence type="predicted"/>
<accession>A0A3P8AGA7</accession>
<keyword evidence="3" id="KW-1185">Reference proteome</keyword>
<evidence type="ECO:0000313" key="2">
    <source>
        <dbReference type="EMBL" id="VDO94994.1"/>
    </source>
</evidence>
<dbReference type="WBParaSite" id="HPBE_0001312501-mRNA-1">
    <property type="protein sequence ID" value="HPBE_0001312501-mRNA-1"/>
    <property type="gene ID" value="HPBE_0001312501"/>
</dbReference>
<dbReference type="EMBL" id="UZAH01027786">
    <property type="protein sequence ID" value="VDO94994.1"/>
    <property type="molecule type" value="Genomic_DNA"/>
</dbReference>